<accession>A0A345Z576</accession>
<dbReference type="EMBL" id="CP031376">
    <property type="protein sequence ID" value="AXK51755.1"/>
    <property type="molecule type" value="Genomic_DNA"/>
</dbReference>
<evidence type="ECO:0008006" key="3">
    <source>
        <dbReference type="Google" id="ProtNLM"/>
    </source>
</evidence>
<dbReference type="PROSITE" id="PS51257">
    <property type="entry name" value="PROKAR_LIPOPROTEIN"/>
    <property type="match status" value="1"/>
</dbReference>
<organism evidence="1 2">
    <name type="scientific">Spiroplasma alleghenense</name>
    <dbReference type="NCBI Taxonomy" id="216931"/>
    <lineage>
        <taxon>Bacteria</taxon>
        <taxon>Bacillati</taxon>
        <taxon>Mycoplasmatota</taxon>
        <taxon>Mollicutes</taxon>
        <taxon>Entomoplasmatales</taxon>
        <taxon>Spiroplasmataceae</taxon>
        <taxon>Spiroplasma</taxon>
    </lineage>
</organism>
<dbReference type="NCBIfam" id="NF038029">
    <property type="entry name" value="LP_plasma"/>
    <property type="match status" value="1"/>
</dbReference>
<evidence type="ECO:0000313" key="1">
    <source>
        <dbReference type="EMBL" id="AXK51755.1"/>
    </source>
</evidence>
<keyword evidence="2" id="KW-1185">Reference proteome</keyword>
<dbReference type="InterPro" id="IPR054816">
    <property type="entry name" value="Lipoprotein_mollicutes-type_CS"/>
</dbReference>
<evidence type="ECO:0000313" key="2">
    <source>
        <dbReference type="Proteomes" id="UP000254792"/>
    </source>
</evidence>
<protein>
    <recommendedName>
        <fullName evidence="3">Lipoprotein</fullName>
    </recommendedName>
</protein>
<proteinExistence type="predicted"/>
<sequence>MKKLLSILGATSLVVSAPLSVVACKKKVNPNIGDEFDYSQLINDFVQEVTVIIETQIQAAFYDYRWMSDEQISLYDLSIQEIIENREDFNNPQSDFYKKIEKLIIQVIPIQKINDEIAVLIAENINYNPILIDKRSPLKDGIVIDSFKLEIKNEKNISLTTEFLSSVWFKNKQGENDFNNVKSKTTITVFEEEELVDWAKKLEENYLEMINVISANDFVFRSDKGNLENTAQAIPDNSQIINDIKSKISSMEFGTKYISDRLKLNVNQDCIIDASRFSNGSFGDHQQSPSRNYEILMKAYKGSEKDEQKILKEIKKKGSLPIENFFIDPVIDKYYLEMILATNLNPNEISENINQYNLTSNYLKNKILSKIVKSQNSKFEINLKNDNNTIALFGTEVSGVEFELEGENYQLIDQTIVLKQITTKKNTFELFSDFVEDAYHWEKEFVSMNSDPDDATFNLIMPKSWNKLEIIGKQLSYPEYCDELLQANEKANLWLENFDLTPKITKRVVETSDSKWVEPPFMYINKEGYLFIYDKPISGQGLETNILRVFFYSSGKKTSKTNYNWGYHIHKTSSRSPEQTENLDEFFTNRISLMKFKNF</sequence>
<dbReference type="Proteomes" id="UP000254792">
    <property type="component" value="Chromosome"/>
</dbReference>
<name>A0A345Z576_9MOLU</name>
<dbReference type="KEGG" id="salx:SALLE_v1c10850"/>
<reference evidence="1 2" key="1">
    <citation type="submission" date="2018-07" db="EMBL/GenBank/DDBJ databases">
        <title>Complete genome sequence of Spiroplasma alleghenense PLHS-1 (ATCC 51752).</title>
        <authorList>
            <person name="Chou L."/>
            <person name="Lee T.-Y."/>
            <person name="Tsai Y.-M."/>
            <person name="Kuo C.-H."/>
        </authorList>
    </citation>
    <scope>NUCLEOTIDE SEQUENCE [LARGE SCALE GENOMIC DNA]</scope>
    <source>
        <strain evidence="1 2">PLHS-1</strain>
    </source>
</reference>
<dbReference type="AlphaFoldDB" id="A0A345Z576"/>
<dbReference type="RefSeq" id="WP_115558639.1">
    <property type="nucleotide sequence ID" value="NZ_CP031376.1"/>
</dbReference>
<dbReference type="OrthoDB" id="387107at2"/>
<gene>
    <name evidence="1" type="ORF">SALLE_v1c10850</name>
</gene>